<dbReference type="InterPro" id="IPR000801">
    <property type="entry name" value="Esterase-like"/>
</dbReference>
<dbReference type="EMBL" id="CP014228">
    <property type="protein sequence ID" value="AMD88409.1"/>
    <property type="molecule type" value="Genomic_DNA"/>
</dbReference>
<evidence type="ECO:0008006" key="3">
    <source>
        <dbReference type="Google" id="ProtNLM"/>
    </source>
</evidence>
<dbReference type="KEGG" id="ard:AXF14_03960"/>
<dbReference type="Pfam" id="PF00756">
    <property type="entry name" value="Esterase"/>
    <property type="match status" value="1"/>
</dbReference>
<evidence type="ECO:0000313" key="1">
    <source>
        <dbReference type="EMBL" id="AMD88409.1"/>
    </source>
</evidence>
<dbReference type="PANTHER" id="PTHR48098">
    <property type="entry name" value="ENTEROCHELIN ESTERASE-RELATED"/>
    <property type="match status" value="1"/>
</dbReference>
<protein>
    <recommendedName>
        <fullName evidence="3">Esterase</fullName>
    </recommendedName>
</protein>
<reference evidence="2" key="1">
    <citation type="submission" date="2016-02" db="EMBL/GenBank/DDBJ databases">
        <authorList>
            <person name="Holder M.E."/>
            <person name="Ajami N.J."/>
            <person name="Petrosino J.F."/>
        </authorList>
    </citation>
    <scope>NUCLEOTIDE SEQUENCE [LARGE SCALE GENOMIC DNA]</scope>
    <source>
        <strain evidence="2">CCUG 36733</strain>
    </source>
</reference>
<sequence length="212" mass="22033">MLLLTDGEAHAERLGTVDALAALVRDGRLQPLVVALVDASTDRVDSLGVPDGQARWIVEELVPRLRRDGLVLPGEPSRRRRVAEDPTLTVVAGSSFGALTALFCVARAPEAVGCASAQSTSLWRYEHAAVAEALAAAARRAPVSVRLHAGRYEGTMAASAQDVVRALEAAGCPCAPVTVHGGGHDWAWWRQAVLDDAVALLGPAPSAAAGAP</sequence>
<dbReference type="PANTHER" id="PTHR48098:SF3">
    <property type="entry name" value="IRON(III) ENTEROBACTIN ESTERASE"/>
    <property type="match status" value="1"/>
</dbReference>
<dbReference type="Proteomes" id="UP000065220">
    <property type="component" value="Chromosome"/>
</dbReference>
<dbReference type="AlphaFoldDB" id="A0A0X8JGR9"/>
<dbReference type="OrthoDB" id="9775130at2"/>
<proteinExistence type="predicted"/>
<dbReference type="SUPFAM" id="SSF53474">
    <property type="entry name" value="alpha/beta-Hydrolases"/>
    <property type="match status" value="1"/>
</dbReference>
<dbReference type="Gene3D" id="3.40.50.1820">
    <property type="entry name" value="alpha/beta hydrolase"/>
    <property type="match status" value="1"/>
</dbReference>
<keyword evidence="2" id="KW-1185">Reference proteome</keyword>
<name>A0A0X8JGR9_ACTRD</name>
<evidence type="ECO:0000313" key="2">
    <source>
        <dbReference type="Proteomes" id="UP000065220"/>
    </source>
</evidence>
<dbReference type="InterPro" id="IPR050583">
    <property type="entry name" value="Mycobacterial_A85_antigen"/>
</dbReference>
<dbReference type="InterPro" id="IPR029058">
    <property type="entry name" value="AB_hydrolase_fold"/>
</dbReference>
<accession>A0A0X8JGR9</accession>
<organism evidence="1 2">
    <name type="scientific">Actinomyces radicidentis</name>
    <dbReference type="NCBI Taxonomy" id="111015"/>
    <lineage>
        <taxon>Bacteria</taxon>
        <taxon>Bacillati</taxon>
        <taxon>Actinomycetota</taxon>
        <taxon>Actinomycetes</taxon>
        <taxon>Actinomycetales</taxon>
        <taxon>Actinomycetaceae</taxon>
        <taxon>Actinomyces</taxon>
    </lineage>
</organism>
<gene>
    <name evidence="1" type="ORF">AXF14_03960</name>
</gene>